<evidence type="ECO:0000313" key="2">
    <source>
        <dbReference type="Proteomes" id="UP000050794"/>
    </source>
</evidence>
<protein>
    <submittedName>
        <fullName evidence="1 3">Uncharacterized protein</fullName>
    </submittedName>
</protein>
<evidence type="ECO:0000313" key="1">
    <source>
        <dbReference type="EMBL" id="VDM27542.1"/>
    </source>
</evidence>
<organism evidence="2 3">
    <name type="scientific">Toxocara canis</name>
    <name type="common">Canine roundworm</name>
    <dbReference type="NCBI Taxonomy" id="6265"/>
    <lineage>
        <taxon>Eukaryota</taxon>
        <taxon>Metazoa</taxon>
        <taxon>Ecdysozoa</taxon>
        <taxon>Nematoda</taxon>
        <taxon>Chromadorea</taxon>
        <taxon>Rhabditida</taxon>
        <taxon>Spirurina</taxon>
        <taxon>Ascaridomorpha</taxon>
        <taxon>Ascaridoidea</taxon>
        <taxon>Toxocaridae</taxon>
        <taxon>Toxocara</taxon>
    </lineage>
</organism>
<gene>
    <name evidence="1" type="ORF">TCNE_LOCUS2142</name>
</gene>
<sequence>MPARKKELLFLTQKLERNQSLHYKENHRLVVEADLVEIKFVARVLEKENQHSAVEVHWAMAVVRVRGQGEE</sequence>
<dbReference type="AlphaFoldDB" id="A0A183U0X2"/>
<dbReference type="Proteomes" id="UP000050794">
    <property type="component" value="Unassembled WGS sequence"/>
</dbReference>
<dbReference type="EMBL" id="UYWY01001984">
    <property type="protein sequence ID" value="VDM27542.1"/>
    <property type="molecule type" value="Genomic_DNA"/>
</dbReference>
<name>A0A183U0X2_TOXCA</name>
<keyword evidence="2" id="KW-1185">Reference proteome</keyword>
<evidence type="ECO:0000313" key="3">
    <source>
        <dbReference type="WBParaSite" id="TCNE_0000214201-mRNA-1"/>
    </source>
</evidence>
<reference evidence="1 2" key="2">
    <citation type="submission" date="2018-11" db="EMBL/GenBank/DDBJ databases">
        <authorList>
            <consortium name="Pathogen Informatics"/>
        </authorList>
    </citation>
    <scope>NUCLEOTIDE SEQUENCE [LARGE SCALE GENOMIC DNA]</scope>
</reference>
<reference evidence="3" key="1">
    <citation type="submission" date="2016-06" db="UniProtKB">
        <authorList>
            <consortium name="WormBaseParasite"/>
        </authorList>
    </citation>
    <scope>IDENTIFICATION</scope>
</reference>
<dbReference type="WBParaSite" id="TCNE_0000214201-mRNA-1">
    <property type="protein sequence ID" value="TCNE_0000214201-mRNA-1"/>
    <property type="gene ID" value="TCNE_0000214201"/>
</dbReference>
<accession>A0A183U0X2</accession>
<proteinExistence type="predicted"/>